<evidence type="ECO:0000256" key="3">
    <source>
        <dbReference type="ARBA" id="ARBA00023082"/>
    </source>
</evidence>
<dbReference type="InterPro" id="IPR013325">
    <property type="entry name" value="RNA_pol_sigma_r2"/>
</dbReference>
<sequence length="211" mass="24213">MGATVLASQTAPVTADDRERFQALAEEHLDSLFRAALRLTRNRTRAEDLLQETFLRAWRSFHTFKPGTNARAWLYKILMNAYIDGYRKATREPEIVDHEDVDEFYLYTKVQESDDFRRAGDPEEVLLARLMDADVKGALDSLPDAFREVVILADIEGFSYKEIADLLRIPIGTVMSRLHRGRRQLQVKLWEYAKRAHYVNADKPPAGSGGR</sequence>
<dbReference type="Pfam" id="PF04542">
    <property type="entry name" value="Sigma70_r2"/>
    <property type="match status" value="1"/>
</dbReference>
<dbReference type="InterPro" id="IPR013324">
    <property type="entry name" value="RNA_pol_sigma_r3/r4-like"/>
</dbReference>
<keyword evidence="5 6" id="KW-0804">Transcription</keyword>
<comment type="caution">
    <text evidence="9">The sequence shown here is derived from an EMBL/GenBank/DDBJ whole genome shotgun (WGS) entry which is preliminary data.</text>
</comment>
<evidence type="ECO:0000256" key="4">
    <source>
        <dbReference type="ARBA" id="ARBA00023125"/>
    </source>
</evidence>
<dbReference type="GO" id="GO:0016987">
    <property type="term" value="F:sigma factor activity"/>
    <property type="evidence" value="ECO:0007669"/>
    <property type="project" value="UniProtKB-KW"/>
</dbReference>
<dbReference type="InterPro" id="IPR013249">
    <property type="entry name" value="RNA_pol_sigma70_r4_t2"/>
</dbReference>
<accession>A0A537INJ0</accession>
<evidence type="ECO:0000256" key="2">
    <source>
        <dbReference type="ARBA" id="ARBA00023015"/>
    </source>
</evidence>
<dbReference type="Proteomes" id="UP000318834">
    <property type="component" value="Unassembled WGS sequence"/>
</dbReference>
<dbReference type="Gene3D" id="1.10.10.10">
    <property type="entry name" value="Winged helix-like DNA-binding domain superfamily/Winged helix DNA-binding domain"/>
    <property type="match status" value="1"/>
</dbReference>
<dbReference type="EMBL" id="VBAP01000078">
    <property type="protein sequence ID" value="TMI72864.1"/>
    <property type="molecule type" value="Genomic_DNA"/>
</dbReference>
<dbReference type="InterPro" id="IPR039425">
    <property type="entry name" value="RNA_pol_sigma-70-like"/>
</dbReference>
<dbReference type="AlphaFoldDB" id="A0A537INJ0"/>
<dbReference type="NCBIfam" id="TIGR02937">
    <property type="entry name" value="sigma70-ECF"/>
    <property type="match status" value="1"/>
</dbReference>
<feature type="domain" description="RNA polymerase sigma-70 region 2" evidence="7">
    <location>
        <begin position="24"/>
        <end position="91"/>
    </location>
</feature>
<evidence type="ECO:0000256" key="1">
    <source>
        <dbReference type="ARBA" id="ARBA00010641"/>
    </source>
</evidence>
<proteinExistence type="inferred from homology"/>
<evidence type="ECO:0000259" key="8">
    <source>
        <dbReference type="Pfam" id="PF08281"/>
    </source>
</evidence>
<dbReference type="PANTHER" id="PTHR43133:SF59">
    <property type="entry name" value="ECF RNA POLYMERASE SIGMA FACTOR SIGR"/>
    <property type="match status" value="1"/>
</dbReference>
<dbReference type="GO" id="GO:0006950">
    <property type="term" value="P:response to stress"/>
    <property type="evidence" value="ECO:0007669"/>
    <property type="project" value="UniProtKB-ARBA"/>
</dbReference>
<dbReference type="PROSITE" id="PS01063">
    <property type="entry name" value="SIGMA70_ECF"/>
    <property type="match status" value="1"/>
</dbReference>
<evidence type="ECO:0000259" key="7">
    <source>
        <dbReference type="Pfam" id="PF04542"/>
    </source>
</evidence>
<evidence type="ECO:0000256" key="5">
    <source>
        <dbReference type="ARBA" id="ARBA00023163"/>
    </source>
</evidence>
<evidence type="ECO:0000313" key="10">
    <source>
        <dbReference type="Proteomes" id="UP000318834"/>
    </source>
</evidence>
<dbReference type="PANTHER" id="PTHR43133">
    <property type="entry name" value="RNA POLYMERASE ECF-TYPE SIGMA FACTO"/>
    <property type="match status" value="1"/>
</dbReference>
<gene>
    <name evidence="9" type="ORF">E6H05_10535</name>
</gene>
<dbReference type="SUPFAM" id="SSF88659">
    <property type="entry name" value="Sigma3 and sigma4 domains of RNA polymerase sigma factors"/>
    <property type="match status" value="1"/>
</dbReference>
<organism evidence="9 10">
    <name type="scientific">Candidatus Segetimicrobium genomatis</name>
    <dbReference type="NCBI Taxonomy" id="2569760"/>
    <lineage>
        <taxon>Bacteria</taxon>
        <taxon>Bacillati</taxon>
        <taxon>Candidatus Sysuimicrobiota</taxon>
        <taxon>Candidatus Sysuimicrobiia</taxon>
        <taxon>Candidatus Sysuimicrobiales</taxon>
        <taxon>Candidatus Segetimicrobiaceae</taxon>
        <taxon>Candidatus Segetimicrobium</taxon>
    </lineage>
</organism>
<dbReference type="InterPro" id="IPR036388">
    <property type="entry name" value="WH-like_DNA-bd_sf"/>
</dbReference>
<dbReference type="InterPro" id="IPR000838">
    <property type="entry name" value="RNA_pol_sigma70_ECF_CS"/>
</dbReference>
<evidence type="ECO:0000256" key="6">
    <source>
        <dbReference type="RuleBase" id="RU000716"/>
    </source>
</evidence>
<dbReference type="SUPFAM" id="SSF88946">
    <property type="entry name" value="Sigma2 domain of RNA polymerase sigma factors"/>
    <property type="match status" value="1"/>
</dbReference>
<protein>
    <recommendedName>
        <fullName evidence="6">RNA polymerase sigma factor</fullName>
    </recommendedName>
</protein>
<dbReference type="InterPro" id="IPR007627">
    <property type="entry name" value="RNA_pol_sigma70_r2"/>
</dbReference>
<keyword evidence="3 6" id="KW-0731">Sigma factor</keyword>
<dbReference type="Pfam" id="PF08281">
    <property type="entry name" value="Sigma70_r4_2"/>
    <property type="match status" value="1"/>
</dbReference>
<name>A0A537INJ0_9BACT</name>
<evidence type="ECO:0000313" key="9">
    <source>
        <dbReference type="EMBL" id="TMI72864.1"/>
    </source>
</evidence>
<dbReference type="CDD" id="cd06171">
    <property type="entry name" value="Sigma70_r4"/>
    <property type="match status" value="1"/>
</dbReference>
<feature type="domain" description="RNA polymerase sigma factor 70 region 4 type 2" evidence="8">
    <location>
        <begin position="138"/>
        <end position="185"/>
    </location>
</feature>
<keyword evidence="4 6" id="KW-0238">DNA-binding</keyword>
<dbReference type="GO" id="GO:0003677">
    <property type="term" value="F:DNA binding"/>
    <property type="evidence" value="ECO:0007669"/>
    <property type="project" value="UniProtKB-KW"/>
</dbReference>
<comment type="similarity">
    <text evidence="1 6">Belongs to the sigma-70 factor family. ECF subfamily.</text>
</comment>
<reference evidence="9 10" key="1">
    <citation type="journal article" date="2019" name="Nat. Microbiol.">
        <title>Mediterranean grassland soil C-N compound turnover is dependent on rainfall and depth, and is mediated by genomically divergent microorganisms.</title>
        <authorList>
            <person name="Diamond S."/>
            <person name="Andeer P.F."/>
            <person name="Li Z."/>
            <person name="Crits-Christoph A."/>
            <person name="Burstein D."/>
            <person name="Anantharaman K."/>
            <person name="Lane K.R."/>
            <person name="Thomas B.C."/>
            <person name="Pan C."/>
            <person name="Northen T.R."/>
            <person name="Banfield J.F."/>
        </authorList>
    </citation>
    <scope>NUCLEOTIDE SEQUENCE [LARGE SCALE GENOMIC DNA]</scope>
    <source>
        <strain evidence="9">NP_8</strain>
    </source>
</reference>
<dbReference type="GO" id="GO:0006352">
    <property type="term" value="P:DNA-templated transcription initiation"/>
    <property type="evidence" value="ECO:0007669"/>
    <property type="project" value="InterPro"/>
</dbReference>
<dbReference type="Gene3D" id="1.10.1740.10">
    <property type="match status" value="1"/>
</dbReference>
<keyword evidence="2 6" id="KW-0805">Transcription regulation</keyword>
<dbReference type="InterPro" id="IPR014284">
    <property type="entry name" value="RNA_pol_sigma-70_dom"/>
</dbReference>